<dbReference type="GO" id="GO:0005886">
    <property type="term" value="C:plasma membrane"/>
    <property type="evidence" value="ECO:0007669"/>
    <property type="project" value="UniProtKB-SubCell"/>
</dbReference>
<evidence type="ECO:0000256" key="2">
    <source>
        <dbReference type="ARBA" id="ARBA00022448"/>
    </source>
</evidence>
<dbReference type="InterPro" id="IPR055348">
    <property type="entry name" value="DctQ"/>
</dbReference>
<accession>A0A485LZM1</accession>
<evidence type="ECO:0000313" key="10">
    <source>
        <dbReference type="EMBL" id="VFU13978.1"/>
    </source>
</evidence>
<keyword evidence="3" id="KW-1003">Cell membrane</keyword>
<comment type="subcellular location">
    <subcellularLocation>
        <location evidence="1">Cell inner membrane</location>
        <topology evidence="1">Multi-pass membrane protein</topology>
    </subcellularLocation>
</comment>
<dbReference type="Pfam" id="PF04290">
    <property type="entry name" value="DctQ"/>
    <property type="match status" value="1"/>
</dbReference>
<dbReference type="EMBL" id="CAADRM010000085">
    <property type="protein sequence ID" value="VFU13978.1"/>
    <property type="molecule type" value="Genomic_DNA"/>
</dbReference>
<reference evidence="10" key="1">
    <citation type="submission" date="2019-03" db="EMBL/GenBank/DDBJ databases">
        <authorList>
            <person name="Hao L."/>
        </authorList>
    </citation>
    <scope>NUCLEOTIDE SEQUENCE</scope>
</reference>
<evidence type="ECO:0000256" key="6">
    <source>
        <dbReference type="ARBA" id="ARBA00022989"/>
    </source>
</evidence>
<organism evidence="10">
    <name type="scientific">anaerobic digester metagenome</name>
    <dbReference type="NCBI Taxonomy" id="1263854"/>
    <lineage>
        <taxon>unclassified sequences</taxon>
        <taxon>metagenomes</taxon>
        <taxon>ecological metagenomes</taxon>
    </lineage>
</organism>
<keyword evidence="6 8" id="KW-1133">Transmembrane helix</keyword>
<evidence type="ECO:0000259" key="9">
    <source>
        <dbReference type="Pfam" id="PF04290"/>
    </source>
</evidence>
<dbReference type="GO" id="GO:0022857">
    <property type="term" value="F:transmembrane transporter activity"/>
    <property type="evidence" value="ECO:0007669"/>
    <property type="project" value="TreeGrafter"/>
</dbReference>
<proteinExistence type="predicted"/>
<dbReference type="PANTHER" id="PTHR35011">
    <property type="entry name" value="2,3-DIKETO-L-GULONATE TRAP TRANSPORTER SMALL PERMEASE PROTEIN YIAM"/>
    <property type="match status" value="1"/>
</dbReference>
<evidence type="ECO:0000256" key="8">
    <source>
        <dbReference type="SAM" id="Phobius"/>
    </source>
</evidence>
<evidence type="ECO:0000256" key="5">
    <source>
        <dbReference type="ARBA" id="ARBA00022692"/>
    </source>
</evidence>
<sequence length="161" mass="18286">MTARWTDRICDFLARVTFVVATALCVVMLIVTLIHIFFRYVLNDSLSWSEEFLRFSLVWFSLLSASLIHKDRGHIGIVLFRQLMPARIGAFLVRIMPLIAVVTTAIITFYGIGLVFRVEGQLTPALRIPVAVPYLSIPVSFLFMTIYGLQHLIEDARPKEG</sequence>
<feature type="domain" description="Tripartite ATP-independent periplasmic transporters DctQ component" evidence="9">
    <location>
        <begin position="28"/>
        <end position="157"/>
    </location>
</feature>
<keyword evidence="7 8" id="KW-0472">Membrane</keyword>
<evidence type="ECO:0000256" key="4">
    <source>
        <dbReference type="ARBA" id="ARBA00022519"/>
    </source>
</evidence>
<keyword evidence="2" id="KW-0813">Transport</keyword>
<feature type="transmembrane region" description="Helical" evidence="8">
    <location>
        <begin position="128"/>
        <end position="149"/>
    </location>
</feature>
<keyword evidence="5 8" id="KW-0812">Transmembrane</keyword>
<dbReference type="InterPro" id="IPR007387">
    <property type="entry name" value="TRAP_DctQ"/>
</dbReference>
<evidence type="ECO:0000256" key="1">
    <source>
        <dbReference type="ARBA" id="ARBA00004429"/>
    </source>
</evidence>
<dbReference type="PANTHER" id="PTHR35011:SF11">
    <property type="entry name" value="TRAP TRANSPORTER SMALL PERMEASE PROTEIN"/>
    <property type="match status" value="1"/>
</dbReference>
<keyword evidence="4" id="KW-0997">Cell inner membrane</keyword>
<gene>
    <name evidence="10" type="primary">yiaM</name>
    <name evidence="10" type="ORF">SCFA_230015</name>
</gene>
<feature type="transmembrane region" description="Helical" evidence="8">
    <location>
        <begin position="91"/>
        <end position="116"/>
    </location>
</feature>
<name>A0A485LZM1_9ZZZZ</name>
<dbReference type="AlphaFoldDB" id="A0A485LZM1"/>
<feature type="transmembrane region" description="Helical" evidence="8">
    <location>
        <begin position="52"/>
        <end position="70"/>
    </location>
</feature>
<feature type="transmembrane region" description="Helical" evidence="8">
    <location>
        <begin position="12"/>
        <end position="40"/>
    </location>
</feature>
<dbReference type="GO" id="GO:0015740">
    <property type="term" value="P:C4-dicarboxylate transport"/>
    <property type="evidence" value="ECO:0007669"/>
    <property type="project" value="TreeGrafter"/>
</dbReference>
<evidence type="ECO:0000256" key="3">
    <source>
        <dbReference type="ARBA" id="ARBA00022475"/>
    </source>
</evidence>
<evidence type="ECO:0000256" key="7">
    <source>
        <dbReference type="ARBA" id="ARBA00023136"/>
    </source>
</evidence>
<protein>
    <submittedName>
        <fullName evidence="10">2,3-diketo-L-gulonate TRAP transporter small permease protein YiaM</fullName>
    </submittedName>
</protein>